<dbReference type="AlphaFoldDB" id="A0AAD9PZ84"/>
<feature type="compositionally biased region" description="Polar residues" evidence="1">
    <location>
        <begin position="137"/>
        <end position="149"/>
    </location>
</feature>
<feature type="compositionally biased region" description="Polar residues" evidence="1">
    <location>
        <begin position="49"/>
        <end position="60"/>
    </location>
</feature>
<feature type="region of interest" description="Disordered" evidence="1">
    <location>
        <begin position="45"/>
        <end position="117"/>
    </location>
</feature>
<keyword evidence="4" id="KW-1185">Reference proteome</keyword>
<organism evidence="3 4">
    <name type="scientific">Acropora cervicornis</name>
    <name type="common">Staghorn coral</name>
    <dbReference type="NCBI Taxonomy" id="6130"/>
    <lineage>
        <taxon>Eukaryota</taxon>
        <taxon>Metazoa</taxon>
        <taxon>Cnidaria</taxon>
        <taxon>Anthozoa</taxon>
        <taxon>Hexacorallia</taxon>
        <taxon>Scleractinia</taxon>
        <taxon>Astrocoeniina</taxon>
        <taxon>Acroporidae</taxon>
        <taxon>Acropora</taxon>
    </lineage>
</organism>
<sequence>MWLILLILLNVTWNTVSDARHTKFLHKDDQVIGYAKVGDLLTKREESDVQTSDASSSHSKGQGEKVFTETSNGNQGVGHLDDKKQQTQTSNSEGQRETTSLTIKPHEVNQMAIGPQQKLSENTIESLGEEAGKGPVNLNQLESPTSQKGGQLDDKTHYSTQGNVPWTSIGTQTATNQSPAQEQTNLKDDKAGQAQQVSDSSKTSPFSHETNPQKNPKSNNKGNTESDQGQDAPEEGEPVPAVDLSKGRPTGVGYDTSTNEVFPNPAEENAATQTPVPEFPNESEPSGPYDPSQVIPGISEVSPDEGMGTGYDDMSMSFIGKSSSKKALKKENEKKKSGDDI</sequence>
<feature type="compositionally biased region" description="Polar residues" evidence="1">
    <location>
        <begin position="158"/>
        <end position="184"/>
    </location>
</feature>
<accession>A0AAD9PZ84</accession>
<reference evidence="3" key="2">
    <citation type="journal article" date="2023" name="Science">
        <title>Genomic signatures of disease resistance in endangered staghorn corals.</title>
        <authorList>
            <person name="Vollmer S.V."/>
            <person name="Selwyn J.D."/>
            <person name="Despard B.A."/>
            <person name="Roesel C.L."/>
        </authorList>
    </citation>
    <scope>NUCLEOTIDE SEQUENCE</scope>
    <source>
        <strain evidence="3">K2</strain>
    </source>
</reference>
<feature type="compositionally biased region" description="Polar residues" evidence="1">
    <location>
        <begin position="193"/>
        <end position="229"/>
    </location>
</feature>
<evidence type="ECO:0000256" key="2">
    <source>
        <dbReference type="SAM" id="SignalP"/>
    </source>
</evidence>
<keyword evidence="2" id="KW-0732">Signal</keyword>
<evidence type="ECO:0000256" key="1">
    <source>
        <dbReference type="SAM" id="MobiDB-lite"/>
    </source>
</evidence>
<dbReference type="Proteomes" id="UP001249851">
    <property type="component" value="Unassembled WGS sequence"/>
</dbReference>
<gene>
    <name evidence="3" type="ORF">P5673_027227</name>
</gene>
<feature type="compositionally biased region" description="Basic and acidic residues" evidence="1">
    <location>
        <begin position="329"/>
        <end position="341"/>
    </location>
</feature>
<name>A0AAD9PZ84_ACRCE</name>
<reference evidence="3" key="1">
    <citation type="journal article" date="2023" name="G3 (Bethesda)">
        <title>Whole genome assembly and annotation of the endangered Caribbean coral Acropora cervicornis.</title>
        <authorList>
            <person name="Selwyn J.D."/>
            <person name="Vollmer S.V."/>
        </authorList>
    </citation>
    <scope>NUCLEOTIDE SEQUENCE</scope>
    <source>
        <strain evidence="3">K2</strain>
    </source>
</reference>
<evidence type="ECO:0000313" key="4">
    <source>
        <dbReference type="Proteomes" id="UP001249851"/>
    </source>
</evidence>
<comment type="caution">
    <text evidence="3">The sequence shown here is derived from an EMBL/GenBank/DDBJ whole genome shotgun (WGS) entry which is preliminary data.</text>
</comment>
<proteinExistence type="predicted"/>
<feature type="region of interest" description="Disordered" evidence="1">
    <location>
        <begin position="129"/>
        <end position="341"/>
    </location>
</feature>
<dbReference type="EMBL" id="JARQWQ010000093">
    <property type="protein sequence ID" value="KAK2551805.1"/>
    <property type="molecule type" value="Genomic_DNA"/>
</dbReference>
<feature type="signal peptide" evidence="2">
    <location>
        <begin position="1"/>
        <end position="19"/>
    </location>
</feature>
<evidence type="ECO:0000313" key="3">
    <source>
        <dbReference type="EMBL" id="KAK2551805.1"/>
    </source>
</evidence>
<feature type="compositionally biased region" description="Polar residues" evidence="1">
    <location>
        <begin position="86"/>
        <end position="102"/>
    </location>
</feature>
<protein>
    <submittedName>
        <fullName evidence="3">Uncharacterized protein</fullName>
    </submittedName>
</protein>
<feature type="chain" id="PRO_5041942582" evidence="2">
    <location>
        <begin position="20"/>
        <end position="341"/>
    </location>
</feature>